<organism evidence="4 5">
    <name type="scientific">Anaeramoeba flamelloides</name>
    <dbReference type="NCBI Taxonomy" id="1746091"/>
    <lineage>
        <taxon>Eukaryota</taxon>
        <taxon>Metamonada</taxon>
        <taxon>Anaeramoebidae</taxon>
        <taxon>Anaeramoeba</taxon>
    </lineage>
</organism>
<dbReference type="Gene3D" id="3.30.710.10">
    <property type="entry name" value="Potassium Channel Kv1.1, Chain A"/>
    <property type="match status" value="1"/>
</dbReference>
<name>A0ABQ8XDN4_9EUKA</name>
<sequence>MILKRKAKFLKKLKKLELEYLAKDLKLDEIEGIDWENMEEKELKERLHETHIKTIHDKVDSSIGEENWKLKKYLKIAQFPNNFAQKQPYLSWKSSKTLFKLKYFSNGLCRYIYKWEPDIDSKICPCCNKKVYDGDLFISKCEKYEKTRKFWKNDLKKIDGFDFNIITREDTDELFRKMNIKVIYDITIDKLPEISLVFSTQNSKSPIRFPKKNYPNNLRKNKLMSNIKSLGDININSEHSKKFETLETIKTFPEEVTKIVDVVDHDEEIVFLSSEGKLYQTTKKNYHIKLKAIENLPPMKSIASGYYHFLALSNEEKPKVYSWGDNERKQLGFESNNDDVKKPTLIESLKEQNIEQIFCGGHCSFFLNKTTNVLFGCGDTKNGMLGKPEITGDTADLQKLHENVANVFGGHSDHTLMMKTDGKLYGFGFNHSGEVGLGHKDNALTPTQIKLEFPVEDISKIRLGYRFTSILTNDGKLYVTGTTQMTGFGSDLTEFKQYPQFKNNNTIIQDVNCGYDLFAILTQDNEIWFQGIFDDINPNNSPVIRKIQTGNNLTNELSTYNQIKCCDENLIFFFKSNSYLTQDLGKLLKNGYFSDCNIQDIPVHKILIETRIGKTFDLIKKYLESNCKLNEIQDLLKWIYCDQMINFKRTNEILNHFGIQNAQKTKLLTNDLKQLLFDEQTSDFKLVVKNDLEEEDEEEDDEEELYIHKFILAARSGLFLNMFQNIEENLQKVKDYSGKSLETIELLISFLYTDELPITADTDQEFIKEEFEDIVEYYQLNPRIPMMDIFEKYSKI</sequence>
<keyword evidence="1" id="KW-0677">Repeat</keyword>
<dbReference type="Gene3D" id="2.130.10.30">
    <property type="entry name" value="Regulator of chromosome condensation 1/beta-lactamase-inhibitor protein II"/>
    <property type="match status" value="1"/>
</dbReference>
<keyword evidence="5" id="KW-1185">Reference proteome</keyword>
<dbReference type="PANTHER" id="PTHR22870">
    <property type="entry name" value="REGULATOR OF CHROMOSOME CONDENSATION"/>
    <property type="match status" value="1"/>
</dbReference>
<comment type="caution">
    <text evidence="4">The sequence shown here is derived from an EMBL/GenBank/DDBJ whole genome shotgun (WGS) entry which is preliminary data.</text>
</comment>
<reference evidence="4" key="1">
    <citation type="submission" date="2022-08" db="EMBL/GenBank/DDBJ databases">
        <title>Novel sulfate-reducing endosymbionts in the free-living metamonad Anaeramoeba.</title>
        <authorList>
            <person name="Jerlstrom-Hultqvist J."/>
            <person name="Cepicka I."/>
            <person name="Gallot-Lavallee L."/>
            <person name="Salas-Leiva D."/>
            <person name="Curtis B.A."/>
            <person name="Zahonova K."/>
            <person name="Pipaliya S."/>
            <person name="Dacks J."/>
            <person name="Roger A.J."/>
        </authorList>
    </citation>
    <scope>NUCLEOTIDE SEQUENCE</scope>
    <source>
        <strain evidence="4">Schooner1</strain>
    </source>
</reference>
<feature type="repeat" description="RCC1" evidence="2">
    <location>
        <begin position="422"/>
        <end position="474"/>
    </location>
</feature>
<dbReference type="SUPFAM" id="SSF54695">
    <property type="entry name" value="POZ domain"/>
    <property type="match status" value="1"/>
</dbReference>
<dbReference type="PROSITE" id="PS50097">
    <property type="entry name" value="BTB"/>
    <property type="match status" value="1"/>
</dbReference>
<evidence type="ECO:0000256" key="2">
    <source>
        <dbReference type="PROSITE-ProRule" id="PRU00235"/>
    </source>
</evidence>
<dbReference type="Pfam" id="PF00415">
    <property type="entry name" value="RCC1"/>
    <property type="match status" value="2"/>
</dbReference>
<dbReference type="EMBL" id="JAOAOG010000314">
    <property type="protein sequence ID" value="KAJ6230147.1"/>
    <property type="molecule type" value="Genomic_DNA"/>
</dbReference>
<dbReference type="CDD" id="cd18186">
    <property type="entry name" value="BTB_POZ_ZBTB_KLHL-like"/>
    <property type="match status" value="1"/>
</dbReference>
<dbReference type="InterPro" id="IPR000210">
    <property type="entry name" value="BTB/POZ_dom"/>
</dbReference>
<dbReference type="SUPFAM" id="SSF50985">
    <property type="entry name" value="RCC1/BLIP-II"/>
    <property type="match status" value="2"/>
</dbReference>
<dbReference type="Proteomes" id="UP001150062">
    <property type="component" value="Unassembled WGS sequence"/>
</dbReference>
<dbReference type="PANTHER" id="PTHR22870:SF466">
    <property type="entry name" value="ANKYRIN REPEAT-CONTAINING PROTEIN"/>
    <property type="match status" value="1"/>
</dbReference>
<feature type="domain" description="BTB" evidence="3">
    <location>
        <begin position="682"/>
        <end position="760"/>
    </location>
</feature>
<evidence type="ECO:0000259" key="3">
    <source>
        <dbReference type="PROSITE" id="PS50097"/>
    </source>
</evidence>
<accession>A0ABQ8XDN4</accession>
<dbReference type="InterPro" id="IPR009091">
    <property type="entry name" value="RCC1/BLIP-II"/>
</dbReference>
<evidence type="ECO:0000313" key="5">
    <source>
        <dbReference type="Proteomes" id="UP001150062"/>
    </source>
</evidence>
<dbReference type="Pfam" id="PF00651">
    <property type="entry name" value="BTB"/>
    <property type="match status" value="1"/>
</dbReference>
<dbReference type="InterPro" id="IPR000408">
    <property type="entry name" value="Reg_chr_condens"/>
</dbReference>
<proteinExistence type="predicted"/>
<dbReference type="InterPro" id="IPR051210">
    <property type="entry name" value="Ub_ligase/GEF_domain"/>
</dbReference>
<gene>
    <name evidence="4" type="ORF">M0813_07136</name>
</gene>
<evidence type="ECO:0000256" key="1">
    <source>
        <dbReference type="ARBA" id="ARBA00022737"/>
    </source>
</evidence>
<protein>
    <recommendedName>
        <fullName evidence="3">BTB domain-containing protein</fullName>
    </recommendedName>
</protein>
<evidence type="ECO:0000313" key="4">
    <source>
        <dbReference type="EMBL" id="KAJ6230147.1"/>
    </source>
</evidence>
<dbReference type="InterPro" id="IPR011333">
    <property type="entry name" value="SKP1/BTB/POZ_sf"/>
</dbReference>
<dbReference type="PROSITE" id="PS50012">
    <property type="entry name" value="RCC1_3"/>
    <property type="match status" value="2"/>
</dbReference>
<feature type="repeat" description="RCC1" evidence="2">
    <location>
        <begin position="318"/>
        <end position="370"/>
    </location>
</feature>